<dbReference type="SUPFAM" id="SSF88659">
    <property type="entry name" value="Sigma3 and sigma4 domains of RNA polymerase sigma factors"/>
    <property type="match status" value="1"/>
</dbReference>
<dbReference type="AlphaFoldDB" id="F2II80"/>
<evidence type="ECO:0000256" key="5">
    <source>
        <dbReference type="ARBA" id="ARBA00023163"/>
    </source>
</evidence>
<dbReference type="InterPro" id="IPR036388">
    <property type="entry name" value="WH-like_DNA-bd_sf"/>
</dbReference>
<dbReference type="GO" id="GO:0003677">
    <property type="term" value="F:DNA binding"/>
    <property type="evidence" value="ECO:0007669"/>
    <property type="project" value="UniProtKB-KW"/>
</dbReference>
<evidence type="ECO:0000256" key="4">
    <source>
        <dbReference type="ARBA" id="ARBA00023125"/>
    </source>
</evidence>
<accession>F2II80</accession>
<evidence type="ECO:0000256" key="1">
    <source>
        <dbReference type="ARBA" id="ARBA00010641"/>
    </source>
</evidence>
<feature type="domain" description="RNA polymerase sigma factor 70 region 4 type 2" evidence="7">
    <location>
        <begin position="133"/>
        <end position="184"/>
    </location>
</feature>
<evidence type="ECO:0000259" key="7">
    <source>
        <dbReference type="Pfam" id="PF08281"/>
    </source>
</evidence>
<dbReference type="RefSeq" id="WP_013686559.1">
    <property type="nucleotide sequence ID" value="NC_015321.1"/>
</dbReference>
<dbReference type="Proteomes" id="UP000007463">
    <property type="component" value="Chromosome"/>
</dbReference>
<feature type="domain" description="RNA polymerase sigma-70 region 2" evidence="6">
    <location>
        <begin position="37"/>
        <end position="99"/>
    </location>
</feature>
<dbReference type="InterPro" id="IPR013325">
    <property type="entry name" value="RNA_pol_sigma_r2"/>
</dbReference>
<evidence type="ECO:0000256" key="2">
    <source>
        <dbReference type="ARBA" id="ARBA00023015"/>
    </source>
</evidence>
<proteinExistence type="inferred from homology"/>
<dbReference type="InterPro" id="IPR007627">
    <property type="entry name" value="RNA_pol_sigma70_r2"/>
</dbReference>
<gene>
    <name evidence="8" type="ordered locus">Fluta_1800</name>
</gene>
<evidence type="ECO:0000259" key="6">
    <source>
        <dbReference type="Pfam" id="PF04542"/>
    </source>
</evidence>
<keyword evidence="9" id="KW-1185">Reference proteome</keyword>
<dbReference type="eggNOG" id="COG1595">
    <property type="taxonomic scope" value="Bacteria"/>
</dbReference>
<keyword evidence="4" id="KW-0238">DNA-binding</keyword>
<dbReference type="OrthoDB" id="1160671at2"/>
<evidence type="ECO:0000313" key="8">
    <source>
        <dbReference type="EMBL" id="AEA43789.1"/>
    </source>
</evidence>
<dbReference type="PANTHER" id="PTHR43133">
    <property type="entry name" value="RNA POLYMERASE ECF-TYPE SIGMA FACTO"/>
    <property type="match status" value="1"/>
</dbReference>
<evidence type="ECO:0000313" key="9">
    <source>
        <dbReference type="Proteomes" id="UP000007463"/>
    </source>
</evidence>
<dbReference type="InterPro" id="IPR013249">
    <property type="entry name" value="RNA_pol_sigma70_r4_t2"/>
</dbReference>
<keyword evidence="2" id="KW-0805">Transcription regulation</keyword>
<keyword evidence="5" id="KW-0804">Transcription</keyword>
<reference evidence="9" key="2">
    <citation type="submission" date="2011-02" db="EMBL/GenBank/DDBJ databases">
        <title>The complete genome of Fluviicola taffensis DSM 16823.</title>
        <authorList>
            <consortium name="US DOE Joint Genome Institute (JGI-PGF)"/>
            <person name="Lucas S."/>
            <person name="Copeland A."/>
            <person name="Lapidus A."/>
            <person name="Bruce D."/>
            <person name="Goodwin L."/>
            <person name="Pitluck S."/>
            <person name="Kyrpides N."/>
            <person name="Mavromatis K."/>
            <person name="Ivanova N."/>
            <person name="Mikhailova N."/>
            <person name="Pagani I."/>
            <person name="Chertkov O."/>
            <person name="Detter J.C."/>
            <person name="Han C."/>
            <person name="Tapia R."/>
            <person name="Land M."/>
            <person name="Hauser L."/>
            <person name="Markowitz V."/>
            <person name="Cheng J.-F."/>
            <person name="Hugenholtz P."/>
            <person name="Woyke T."/>
            <person name="Wu D."/>
            <person name="Tindall B."/>
            <person name="Pomrenke H.G."/>
            <person name="Brambilla E."/>
            <person name="Klenk H.-P."/>
            <person name="Eisen J.A."/>
        </authorList>
    </citation>
    <scope>NUCLEOTIDE SEQUENCE [LARGE SCALE GENOMIC DNA]</scope>
    <source>
        <strain evidence="9">DSM 16823 / RW262 / RW262</strain>
    </source>
</reference>
<keyword evidence="3" id="KW-0731">Sigma factor</keyword>
<dbReference type="NCBIfam" id="TIGR02937">
    <property type="entry name" value="sigma70-ECF"/>
    <property type="match status" value="1"/>
</dbReference>
<dbReference type="SUPFAM" id="SSF88946">
    <property type="entry name" value="Sigma2 domain of RNA polymerase sigma factors"/>
    <property type="match status" value="1"/>
</dbReference>
<dbReference type="Gene3D" id="1.10.10.10">
    <property type="entry name" value="Winged helix-like DNA-binding domain superfamily/Winged helix DNA-binding domain"/>
    <property type="match status" value="1"/>
</dbReference>
<sequence>MADFSFYHSFLLKFSSIHIAVDVFQDSRDPEAFNAIYKMLSPKLYYVCLRYLKNDADAQDALQETFVTAYRKIDSFLGQGSFEGWIRRIAVNTCLSKLRIDKKQFEQEDYNLDKAQILSEEEEYLQKEETEAKLLRALKELPDGYRTIINLAILEDYSHREIGELLNITESTSRSQLSRAKAALKLKLEHE</sequence>
<dbReference type="STRING" id="755732.Fluta_1800"/>
<dbReference type="CDD" id="cd06171">
    <property type="entry name" value="Sigma70_r4"/>
    <property type="match status" value="1"/>
</dbReference>
<dbReference type="HOGENOM" id="CLU_047691_3_4_10"/>
<evidence type="ECO:0000256" key="3">
    <source>
        <dbReference type="ARBA" id="ARBA00023082"/>
    </source>
</evidence>
<dbReference type="GO" id="GO:0006352">
    <property type="term" value="P:DNA-templated transcription initiation"/>
    <property type="evidence" value="ECO:0007669"/>
    <property type="project" value="InterPro"/>
</dbReference>
<dbReference type="InterPro" id="IPR014284">
    <property type="entry name" value="RNA_pol_sigma-70_dom"/>
</dbReference>
<dbReference type="GO" id="GO:0016987">
    <property type="term" value="F:sigma factor activity"/>
    <property type="evidence" value="ECO:0007669"/>
    <property type="project" value="UniProtKB-KW"/>
</dbReference>
<dbReference type="Pfam" id="PF08281">
    <property type="entry name" value="Sigma70_r4_2"/>
    <property type="match status" value="1"/>
</dbReference>
<organism evidence="8 9">
    <name type="scientific">Fluviicola taffensis (strain DSM 16823 / NCIMB 13979 / RW262)</name>
    <dbReference type="NCBI Taxonomy" id="755732"/>
    <lineage>
        <taxon>Bacteria</taxon>
        <taxon>Pseudomonadati</taxon>
        <taxon>Bacteroidota</taxon>
        <taxon>Flavobacteriia</taxon>
        <taxon>Flavobacteriales</taxon>
        <taxon>Crocinitomicaceae</taxon>
        <taxon>Fluviicola</taxon>
    </lineage>
</organism>
<protein>
    <submittedName>
        <fullName evidence="8">RNA polymerase, sigma-24 subunit, ECF subfamily</fullName>
    </submittedName>
</protein>
<dbReference type="KEGG" id="fte:Fluta_1800"/>
<dbReference type="PANTHER" id="PTHR43133:SF8">
    <property type="entry name" value="RNA POLYMERASE SIGMA FACTOR HI_1459-RELATED"/>
    <property type="match status" value="1"/>
</dbReference>
<dbReference type="Gene3D" id="1.10.1740.10">
    <property type="match status" value="1"/>
</dbReference>
<dbReference type="EMBL" id="CP002542">
    <property type="protein sequence ID" value="AEA43789.1"/>
    <property type="molecule type" value="Genomic_DNA"/>
</dbReference>
<reference evidence="8 9" key="1">
    <citation type="journal article" date="2011" name="Stand. Genomic Sci.">
        <title>Complete genome sequence of the gliding freshwater bacterium Fluviicola taffensis type strain (RW262).</title>
        <authorList>
            <person name="Woyke T."/>
            <person name="Chertkov O."/>
            <person name="Lapidus A."/>
            <person name="Nolan M."/>
            <person name="Lucas S."/>
            <person name="Del Rio T.G."/>
            <person name="Tice H."/>
            <person name="Cheng J.F."/>
            <person name="Tapia R."/>
            <person name="Han C."/>
            <person name="Goodwin L."/>
            <person name="Pitluck S."/>
            <person name="Liolios K."/>
            <person name="Pagani I."/>
            <person name="Ivanova N."/>
            <person name="Huntemann M."/>
            <person name="Mavromatis K."/>
            <person name="Mikhailova N."/>
            <person name="Pati A."/>
            <person name="Chen A."/>
            <person name="Palaniappan K."/>
            <person name="Land M."/>
            <person name="Hauser L."/>
            <person name="Brambilla E.M."/>
            <person name="Rohde M."/>
            <person name="Mwirichia R."/>
            <person name="Sikorski J."/>
            <person name="Tindall B.J."/>
            <person name="Goker M."/>
            <person name="Bristow J."/>
            <person name="Eisen J.A."/>
            <person name="Markowitz V."/>
            <person name="Hugenholtz P."/>
            <person name="Klenk H.P."/>
            <person name="Kyrpides N.C."/>
        </authorList>
    </citation>
    <scope>NUCLEOTIDE SEQUENCE [LARGE SCALE GENOMIC DNA]</scope>
    <source>
        <strain evidence="9">DSM 16823 / RW262 / RW262</strain>
    </source>
</reference>
<dbReference type="InterPro" id="IPR039425">
    <property type="entry name" value="RNA_pol_sigma-70-like"/>
</dbReference>
<comment type="similarity">
    <text evidence="1">Belongs to the sigma-70 factor family. ECF subfamily.</text>
</comment>
<dbReference type="InterPro" id="IPR013324">
    <property type="entry name" value="RNA_pol_sigma_r3/r4-like"/>
</dbReference>
<dbReference type="Pfam" id="PF04542">
    <property type="entry name" value="Sigma70_r2"/>
    <property type="match status" value="1"/>
</dbReference>
<name>F2II80_FLUTR</name>